<comment type="caution">
    <text evidence="1">The sequence shown here is derived from an EMBL/GenBank/DDBJ whole genome shotgun (WGS) entry which is preliminary data.</text>
</comment>
<gene>
    <name evidence="1" type="ORF">M9H77_15677</name>
</gene>
<keyword evidence="2" id="KW-1185">Reference proteome</keyword>
<protein>
    <submittedName>
        <fullName evidence="1">Uncharacterized protein</fullName>
    </submittedName>
</protein>
<dbReference type="Proteomes" id="UP001060085">
    <property type="component" value="Linkage Group LG04"/>
</dbReference>
<dbReference type="EMBL" id="CM044704">
    <property type="protein sequence ID" value="KAI5665824.1"/>
    <property type="molecule type" value="Genomic_DNA"/>
</dbReference>
<sequence length="1182" mass="135264">MFTPEKKPWLGWSLTPRKEQNGPASGPGTSNLGNGELVGKEKRAAFTESITSNSKAEKYAALDKEALSNKLVELQNELFEYQYNMGLLLIEKKEWDSKYEDLRQALAEANDAYKREQAAHLIAVSEVEKREENLRKALGVEKQCVVDLEKALHDMRSEYAEIKFSADAKLSEAKSLVANIEEKSLEVEAKLRSVDAKLAEISRKTSEIERKSQELVAQENALRRERSSFVAEREAHEISICKQREDLREWEQKLQEGEERLAEGRRLLNQREQRANENDKIWKMKEKELEVTQKKIDDANLALKKEEEDMGKRLSTLALKEKEADNMRKSLEAKEKQLRELEETLNEKEKEELQKLLDEHKSILDLKAQEFELEIEQKRRVVDEELKNKVADVERKESELNHMEEKIRKREQALDKKAEKVKEREKEIELKLKSVKEREKSLRAEEKDLENDKKEVLVEKENLIAEKNELEKIKTDIQNQLETIHKEREQLKVTEDERSEHARLQLELQQEISNCRLQRELLLKETEDLKQERLRFEKEWEELDEKSAEIKKEFEDVAEQRKNFEKLRQSEEERLKNEKLETQSYVHRELEALKVAQKSFAASMEHEKSVLAEKIESEKMNMLHDFEMQKTELETGIQKKQEEMENNLIDRVKAFEENRDRELSNINYLREVARREMEEMKVERLGIEKEKQEISSNKQHLEMQQHGMQKDIEELVCLSKKLKDQREQFLKERQRFIDFVEKQKNCDGCAELIQDFVLSDLQFENTEVVPLPKAAENYVGAVPGTSEKAKGEFSPNVVKVGSPASGGTMSWLRKCTTKIFGLSPKKAELDDAQELHVEGVNMESQGILQNAGNEPELSLGFADDSFDVQGIQSESSIRVIEVGPDHSADERGSLHSHAKGTRKRGRSRPNRTRSVKAVVADAKALLGEDFVEDESQHANGKAEGNSGYINEESRGEPGPPGNKRKRNKGLTSQATTSELDGEHSGHSESVTGERLRKRRQKVAPPVQAPGEKRYNLRRPKTAAAAVTNGTSSEPTKENKREIAGDKDSVQGIPDIRPVPSNNVDAGEAFREAFGDSNAACGPSTKADKQDDSEVKSLEPGHEFSEVSPTELNDAVGIQDGDVDPNNNLVGDMNFSEEVNGTPERAREYSNVENSSDAQEEDDEVDHPGEVSIGKKLWTFLTT</sequence>
<proteinExistence type="predicted"/>
<evidence type="ECO:0000313" key="1">
    <source>
        <dbReference type="EMBL" id="KAI5665824.1"/>
    </source>
</evidence>
<name>A0ACC0AZ68_CATRO</name>
<organism evidence="1 2">
    <name type="scientific">Catharanthus roseus</name>
    <name type="common">Madagascar periwinkle</name>
    <name type="synonym">Vinca rosea</name>
    <dbReference type="NCBI Taxonomy" id="4058"/>
    <lineage>
        <taxon>Eukaryota</taxon>
        <taxon>Viridiplantae</taxon>
        <taxon>Streptophyta</taxon>
        <taxon>Embryophyta</taxon>
        <taxon>Tracheophyta</taxon>
        <taxon>Spermatophyta</taxon>
        <taxon>Magnoliopsida</taxon>
        <taxon>eudicotyledons</taxon>
        <taxon>Gunneridae</taxon>
        <taxon>Pentapetalae</taxon>
        <taxon>asterids</taxon>
        <taxon>lamiids</taxon>
        <taxon>Gentianales</taxon>
        <taxon>Apocynaceae</taxon>
        <taxon>Rauvolfioideae</taxon>
        <taxon>Vinceae</taxon>
        <taxon>Catharanthinae</taxon>
        <taxon>Catharanthus</taxon>
    </lineage>
</organism>
<reference evidence="2" key="1">
    <citation type="journal article" date="2023" name="Nat. Plants">
        <title>Single-cell RNA sequencing provides a high-resolution roadmap for understanding the multicellular compartmentation of specialized metabolism.</title>
        <authorList>
            <person name="Sun S."/>
            <person name="Shen X."/>
            <person name="Li Y."/>
            <person name="Li Y."/>
            <person name="Wang S."/>
            <person name="Li R."/>
            <person name="Zhang H."/>
            <person name="Shen G."/>
            <person name="Guo B."/>
            <person name="Wei J."/>
            <person name="Xu J."/>
            <person name="St-Pierre B."/>
            <person name="Chen S."/>
            <person name="Sun C."/>
        </authorList>
    </citation>
    <scope>NUCLEOTIDE SEQUENCE [LARGE SCALE GENOMIC DNA]</scope>
</reference>
<evidence type="ECO:0000313" key="2">
    <source>
        <dbReference type="Proteomes" id="UP001060085"/>
    </source>
</evidence>
<accession>A0ACC0AZ68</accession>